<dbReference type="Proteomes" id="UP001177021">
    <property type="component" value="Unassembled WGS sequence"/>
</dbReference>
<reference evidence="1" key="1">
    <citation type="submission" date="2023-10" db="EMBL/GenBank/DDBJ databases">
        <authorList>
            <person name="Rodriguez Cubillos JULIANA M."/>
            <person name="De Vega J."/>
        </authorList>
    </citation>
    <scope>NUCLEOTIDE SEQUENCE</scope>
</reference>
<organism evidence="1 2">
    <name type="scientific">Trifolium pratense</name>
    <name type="common">Red clover</name>
    <dbReference type="NCBI Taxonomy" id="57577"/>
    <lineage>
        <taxon>Eukaryota</taxon>
        <taxon>Viridiplantae</taxon>
        <taxon>Streptophyta</taxon>
        <taxon>Embryophyta</taxon>
        <taxon>Tracheophyta</taxon>
        <taxon>Spermatophyta</taxon>
        <taxon>Magnoliopsida</taxon>
        <taxon>eudicotyledons</taxon>
        <taxon>Gunneridae</taxon>
        <taxon>Pentapetalae</taxon>
        <taxon>rosids</taxon>
        <taxon>fabids</taxon>
        <taxon>Fabales</taxon>
        <taxon>Fabaceae</taxon>
        <taxon>Papilionoideae</taxon>
        <taxon>50 kb inversion clade</taxon>
        <taxon>NPAAA clade</taxon>
        <taxon>Hologalegina</taxon>
        <taxon>IRL clade</taxon>
        <taxon>Trifolieae</taxon>
        <taxon>Trifolium</taxon>
    </lineage>
</organism>
<evidence type="ECO:0000313" key="2">
    <source>
        <dbReference type="Proteomes" id="UP001177021"/>
    </source>
</evidence>
<name>A0ACB0KDX1_TRIPR</name>
<comment type="caution">
    <text evidence="1">The sequence shown here is derived from an EMBL/GenBank/DDBJ whole genome shotgun (WGS) entry which is preliminary data.</text>
</comment>
<evidence type="ECO:0000313" key="1">
    <source>
        <dbReference type="EMBL" id="CAJ2654688.1"/>
    </source>
</evidence>
<gene>
    <name evidence="1" type="ORF">MILVUS5_LOCUS21781</name>
</gene>
<protein>
    <submittedName>
        <fullName evidence="1">Uncharacterized protein</fullName>
    </submittedName>
</protein>
<dbReference type="EMBL" id="CASHSV030000206">
    <property type="protein sequence ID" value="CAJ2654688.1"/>
    <property type="molecule type" value="Genomic_DNA"/>
</dbReference>
<keyword evidence="2" id="KW-1185">Reference proteome</keyword>
<proteinExistence type="predicted"/>
<accession>A0ACB0KDX1</accession>
<sequence length="90" mass="10286">MFCQALTDKSENGSHWLGRWRWDRNRIYNCQSQPLLVFSRAEPRHNEEIVRLLKEMGEIVAMTGDGVNGAPSRKLADIGIAMRITGTEVR</sequence>